<evidence type="ECO:0000313" key="3">
    <source>
        <dbReference type="WBParaSite" id="Hba_15736"/>
    </source>
</evidence>
<proteinExistence type="predicted"/>
<organism evidence="2 3">
    <name type="scientific">Heterorhabditis bacteriophora</name>
    <name type="common">Entomopathogenic nematode worm</name>
    <dbReference type="NCBI Taxonomy" id="37862"/>
    <lineage>
        <taxon>Eukaryota</taxon>
        <taxon>Metazoa</taxon>
        <taxon>Ecdysozoa</taxon>
        <taxon>Nematoda</taxon>
        <taxon>Chromadorea</taxon>
        <taxon>Rhabditida</taxon>
        <taxon>Rhabditina</taxon>
        <taxon>Rhabditomorpha</taxon>
        <taxon>Strongyloidea</taxon>
        <taxon>Heterorhabditidae</taxon>
        <taxon>Heterorhabditis</taxon>
    </lineage>
</organism>
<protein>
    <submittedName>
        <fullName evidence="3">Uncharacterized protein</fullName>
    </submittedName>
</protein>
<dbReference type="WBParaSite" id="Hba_15736">
    <property type="protein sequence ID" value="Hba_15736"/>
    <property type="gene ID" value="Hba_15736"/>
</dbReference>
<keyword evidence="1" id="KW-0472">Membrane</keyword>
<dbReference type="AlphaFoldDB" id="A0A1I7XDX3"/>
<name>A0A1I7XDX3_HETBA</name>
<sequence length="45" mass="5078">MNKSGTRAASSNIIERSSYIYFQSLNLGMIFMWRFSASSSTLLLP</sequence>
<keyword evidence="2" id="KW-1185">Reference proteome</keyword>
<feature type="transmembrane region" description="Helical" evidence="1">
    <location>
        <begin position="20"/>
        <end position="37"/>
    </location>
</feature>
<dbReference type="Proteomes" id="UP000095283">
    <property type="component" value="Unplaced"/>
</dbReference>
<evidence type="ECO:0000256" key="1">
    <source>
        <dbReference type="SAM" id="Phobius"/>
    </source>
</evidence>
<accession>A0A1I7XDX3</accession>
<evidence type="ECO:0000313" key="2">
    <source>
        <dbReference type="Proteomes" id="UP000095283"/>
    </source>
</evidence>
<keyword evidence="1" id="KW-1133">Transmembrane helix</keyword>
<keyword evidence="1" id="KW-0812">Transmembrane</keyword>
<reference evidence="3" key="1">
    <citation type="submission" date="2016-11" db="UniProtKB">
        <authorList>
            <consortium name="WormBaseParasite"/>
        </authorList>
    </citation>
    <scope>IDENTIFICATION</scope>
</reference>